<name>A0ABT0XR51_9BACI</name>
<keyword evidence="3" id="KW-1185">Reference proteome</keyword>
<dbReference type="Pfam" id="PF07238">
    <property type="entry name" value="PilZ"/>
    <property type="match status" value="1"/>
</dbReference>
<dbReference type="Proteomes" id="UP001203665">
    <property type="component" value="Unassembled WGS sequence"/>
</dbReference>
<proteinExistence type="predicted"/>
<accession>A0ABT0XR51</accession>
<reference evidence="2" key="1">
    <citation type="submission" date="2022-06" db="EMBL/GenBank/DDBJ databases">
        <title>Alkalicoccobacillus porphyridii sp. nov., isolated from a marine red alga, Porphyridium purpureum and reclassification of Shouchella plakortidis and Shouchella gibsonii as Alkalicoccobacillus plakortidis comb. nov. and Alkalicoccobacillus gibsonii comb. nov.</title>
        <authorList>
            <person name="Kim K.H."/>
            <person name="Lee J.K."/>
            <person name="Han D.M."/>
            <person name="Baek J.H."/>
            <person name="Jeon C.O."/>
        </authorList>
    </citation>
    <scope>NUCLEOTIDE SEQUENCE</scope>
    <source>
        <strain evidence="2">DSM 19153</strain>
    </source>
</reference>
<gene>
    <name evidence="2" type="ORF">NDM98_21695</name>
</gene>
<sequence>MRYKRDESFRYDFKPSLEGTFEIVQMNEKAVQVSAGTLFIVNLSPSGVGIKTHYNLPDPELYTVTLQLTCTLEDSPLVFKGNVQWKRQSSVDYSYGLELSSSEETKKEIVSLLKRHALNQATST</sequence>
<feature type="domain" description="PilZ" evidence="1">
    <location>
        <begin position="35"/>
        <end position="113"/>
    </location>
</feature>
<evidence type="ECO:0000259" key="1">
    <source>
        <dbReference type="Pfam" id="PF07238"/>
    </source>
</evidence>
<organism evidence="2 3">
    <name type="scientific">Alkalicoccobacillus plakortidis</name>
    <dbReference type="NCBI Taxonomy" id="444060"/>
    <lineage>
        <taxon>Bacteria</taxon>
        <taxon>Bacillati</taxon>
        <taxon>Bacillota</taxon>
        <taxon>Bacilli</taxon>
        <taxon>Bacillales</taxon>
        <taxon>Bacillaceae</taxon>
        <taxon>Alkalicoccobacillus</taxon>
    </lineage>
</organism>
<dbReference type="RefSeq" id="WP_251611572.1">
    <property type="nucleotide sequence ID" value="NZ_JAMQJY010000006.1"/>
</dbReference>
<comment type="caution">
    <text evidence="2">The sequence shown here is derived from an EMBL/GenBank/DDBJ whole genome shotgun (WGS) entry which is preliminary data.</text>
</comment>
<protein>
    <submittedName>
        <fullName evidence="2">PilZ domain-containing protein</fullName>
    </submittedName>
</protein>
<dbReference type="InterPro" id="IPR009875">
    <property type="entry name" value="PilZ_domain"/>
</dbReference>
<evidence type="ECO:0000313" key="3">
    <source>
        <dbReference type="Proteomes" id="UP001203665"/>
    </source>
</evidence>
<dbReference type="EMBL" id="JAMQJY010000006">
    <property type="protein sequence ID" value="MCM2677772.1"/>
    <property type="molecule type" value="Genomic_DNA"/>
</dbReference>
<evidence type="ECO:0000313" key="2">
    <source>
        <dbReference type="EMBL" id="MCM2677772.1"/>
    </source>
</evidence>